<dbReference type="EMBL" id="CP013188">
    <property type="protein sequence ID" value="ALO44016.1"/>
    <property type="molecule type" value="Genomic_DNA"/>
</dbReference>
<feature type="domain" description="Glycosyl hydrolase family 13 catalytic" evidence="2">
    <location>
        <begin position="70"/>
        <end position="501"/>
    </location>
</feature>
<dbReference type="PROSITE" id="PS51257">
    <property type="entry name" value="PROKAR_LIPOPROTEIN"/>
    <property type="match status" value="1"/>
</dbReference>
<dbReference type="GO" id="GO:0005975">
    <property type="term" value="P:carbohydrate metabolic process"/>
    <property type="evidence" value="ECO:0007669"/>
    <property type="project" value="InterPro"/>
</dbReference>
<evidence type="ECO:0000313" key="4">
    <source>
        <dbReference type="Proteomes" id="UP000061457"/>
    </source>
</evidence>
<gene>
    <name evidence="3" type="ORF">PP2015_3542</name>
</gene>
<dbReference type="SMART" id="SM00642">
    <property type="entry name" value="Aamy"/>
    <property type="match status" value="1"/>
</dbReference>
<evidence type="ECO:0000256" key="1">
    <source>
        <dbReference type="SAM" id="SignalP"/>
    </source>
</evidence>
<keyword evidence="1" id="KW-0732">Signal</keyword>
<evidence type="ECO:0000313" key="3">
    <source>
        <dbReference type="EMBL" id="ALO44016.1"/>
    </source>
</evidence>
<dbReference type="RefSeq" id="WP_058031905.1">
    <property type="nucleotide sequence ID" value="NZ_CP013188.1"/>
</dbReference>
<dbReference type="PANTHER" id="PTHR10357:SF209">
    <property type="entry name" value="PERIPLASMIC ALPHA-AMYLASE"/>
    <property type="match status" value="1"/>
</dbReference>
<dbReference type="SUPFAM" id="SSF51445">
    <property type="entry name" value="(Trans)glycosidases"/>
    <property type="match status" value="1"/>
</dbReference>
<dbReference type="Pfam" id="PF00128">
    <property type="entry name" value="Alpha-amylase"/>
    <property type="match status" value="1"/>
</dbReference>
<dbReference type="Gene3D" id="3.20.20.80">
    <property type="entry name" value="Glycosidases"/>
    <property type="match status" value="1"/>
</dbReference>
<reference evidence="4" key="1">
    <citation type="submission" date="2015-11" db="EMBL/GenBank/DDBJ databases">
        <authorList>
            <person name="Kim K.M."/>
        </authorList>
    </citation>
    <scope>NUCLEOTIDE SEQUENCE [LARGE SCALE GENOMIC DNA]</scope>
    <source>
        <strain evidence="4">KCTC 12086</strain>
    </source>
</reference>
<dbReference type="STRING" id="161398.PP2015_3542"/>
<accession>A0A0S2K6G2</accession>
<dbReference type="CDD" id="cd11339">
    <property type="entry name" value="AmyAc_bac_CMD_like_2"/>
    <property type="match status" value="1"/>
</dbReference>
<keyword evidence="4" id="KW-1185">Reference proteome</keyword>
<sequence>MFKSPLNKIALSLMLATGLTACSQSANTAKESAAQANTAVAATNVEQFERKAAKLTPYQQRDFRDEVFYFVLPDRFYNGDPSNDMGAAEHDTKRALSRGGLDVTHKGMYHGGDLAGLTKKLPYLDNMGITAIWLTPVLRNRAMQADTSGYHGYWILDFTEIDPHWGSNAELKNFIDQAHERNIKVYFDIITNHTADVIKYEQCHGKDGLGWLVEGDRCQFKDSNTPESERYKPLIPKGEEVVKVPAWLNDIDLYNNQGDSHWSGESSIKGDFAGLDDVDTTQQKVVDGMIDIYKNLITEFKPDGFRIDTVKHVDMSFWEQFSPALMDHAASLGINNFMMYGEAYSFEPELLSTFLTEGKMPSVLDFALQGSIEAVVVNQKGTSELTKLFAKDHLYKHEDGFNANHLVSFTGNHDMGRIAYRLKSSDFNYSESEMVERTLLAHALMYFSRGVPVIYYGDEQGFVGDGGDQDSRQNMMPSFVKTYNDDDLLATDKTTADDNFDTSHLFYQRFAEYAELYQAHIALRQGEQSILFSQDEPGLFAIKRAYQGEQGKQNLAVIFNTSTKSQSIKPTGMSENAKLIYQSAEGEKGQVAGLGFSVYQLD</sequence>
<protein>
    <submittedName>
        <fullName evidence="3">Alpha-amylase</fullName>
    </submittedName>
</protein>
<dbReference type="PANTHER" id="PTHR10357">
    <property type="entry name" value="ALPHA-AMYLASE FAMILY MEMBER"/>
    <property type="match status" value="1"/>
</dbReference>
<organism evidence="3 4">
    <name type="scientific">Pseudoalteromonas phenolica</name>
    <dbReference type="NCBI Taxonomy" id="161398"/>
    <lineage>
        <taxon>Bacteria</taxon>
        <taxon>Pseudomonadati</taxon>
        <taxon>Pseudomonadota</taxon>
        <taxon>Gammaproteobacteria</taxon>
        <taxon>Alteromonadales</taxon>
        <taxon>Pseudoalteromonadaceae</taxon>
        <taxon>Pseudoalteromonas</taxon>
    </lineage>
</organism>
<name>A0A0S2K6G2_9GAMM</name>
<proteinExistence type="predicted"/>
<dbReference type="Proteomes" id="UP000061457">
    <property type="component" value="Chromosome II"/>
</dbReference>
<feature type="chain" id="PRO_5006601185" evidence="1">
    <location>
        <begin position="27"/>
        <end position="602"/>
    </location>
</feature>
<dbReference type="KEGG" id="pphe:PP2015_3542"/>
<dbReference type="InterPro" id="IPR017853">
    <property type="entry name" value="GH"/>
</dbReference>
<evidence type="ECO:0000259" key="2">
    <source>
        <dbReference type="SMART" id="SM00642"/>
    </source>
</evidence>
<feature type="signal peptide" evidence="1">
    <location>
        <begin position="1"/>
        <end position="26"/>
    </location>
</feature>
<dbReference type="PATRIC" id="fig|161398.10.peg.3611"/>
<dbReference type="InterPro" id="IPR006047">
    <property type="entry name" value="GH13_cat_dom"/>
</dbReference>
<dbReference type="AlphaFoldDB" id="A0A0S2K6G2"/>